<feature type="compositionally biased region" description="Gly residues" evidence="6">
    <location>
        <begin position="320"/>
        <end position="331"/>
    </location>
</feature>
<keyword evidence="2" id="KW-0812">Transmembrane</keyword>
<evidence type="ECO:0000313" key="9">
    <source>
        <dbReference type="Proteomes" id="UP001341281"/>
    </source>
</evidence>
<evidence type="ECO:0000256" key="5">
    <source>
        <dbReference type="ARBA" id="ARBA00023136"/>
    </source>
</evidence>
<organism evidence="8 9">
    <name type="scientific">Paspalum notatum var. saurae</name>
    <dbReference type="NCBI Taxonomy" id="547442"/>
    <lineage>
        <taxon>Eukaryota</taxon>
        <taxon>Viridiplantae</taxon>
        <taxon>Streptophyta</taxon>
        <taxon>Embryophyta</taxon>
        <taxon>Tracheophyta</taxon>
        <taxon>Spermatophyta</taxon>
        <taxon>Magnoliopsida</taxon>
        <taxon>Liliopsida</taxon>
        <taxon>Poales</taxon>
        <taxon>Poaceae</taxon>
        <taxon>PACMAD clade</taxon>
        <taxon>Panicoideae</taxon>
        <taxon>Andropogonodae</taxon>
        <taxon>Paspaleae</taxon>
        <taxon>Paspalinae</taxon>
        <taxon>Paspalum</taxon>
    </lineage>
</organism>
<keyword evidence="4" id="KW-1133">Transmembrane helix</keyword>
<evidence type="ECO:0000256" key="1">
    <source>
        <dbReference type="ARBA" id="ARBA00004167"/>
    </source>
</evidence>
<dbReference type="InterPro" id="IPR011009">
    <property type="entry name" value="Kinase-like_dom_sf"/>
</dbReference>
<evidence type="ECO:0000313" key="8">
    <source>
        <dbReference type="EMBL" id="WVZ98567.1"/>
    </source>
</evidence>
<dbReference type="EMBL" id="CP144754">
    <property type="protein sequence ID" value="WVZ98567.1"/>
    <property type="molecule type" value="Genomic_DNA"/>
</dbReference>
<name>A0AAQ3UYM3_PASNO</name>
<feature type="domain" description="Protein kinase" evidence="7">
    <location>
        <begin position="1"/>
        <end position="313"/>
    </location>
</feature>
<dbReference type="GO" id="GO:0016020">
    <property type="term" value="C:membrane"/>
    <property type="evidence" value="ECO:0007669"/>
    <property type="project" value="UniProtKB-SubCell"/>
</dbReference>
<dbReference type="Gene3D" id="1.10.510.10">
    <property type="entry name" value="Transferase(Phosphotransferase) domain 1"/>
    <property type="match status" value="1"/>
</dbReference>
<evidence type="ECO:0000256" key="3">
    <source>
        <dbReference type="ARBA" id="ARBA00022729"/>
    </source>
</evidence>
<keyword evidence="5" id="KW-0472">Membrane</keyword>
<proteinExistence type="predicted"/>
<dbReference type="InterPro" id="IPR000719">
    <property type="entry name" value="Prot_kinase_dom"/>
</dbReference>
<protein>
    <recommendedName>
        <fullName evidence="7">Protein kinase domain-containing protein</fullName>
    </recommendedName>
</protein>
<dbReference type="PANTHER" id="PTHR47974:SF19">
    <property type="entry name" value="RECEPTOR-LIKE SERINE_THREONINE-PROTEIN KINASE"/>
    <property type="match status" value="1"/>
</dbReference>
<feature type="region of interest" description="Disordered" evidence="6">
    <location>
        <begin position="70"/>
        <end position="96"/>
    </location>
</feature>
<dbReference type="FunFam" id="1.10.510.10:FF:001424">
    <property type="entry name" value="Protein kinase superfamily protein"/>
    <property type="match status" value="1"/>
</dbReference>
<keyword evidence="9" id="KW-1185">Reference proteome</keyword>
<dbReference type="SUPFAM" id="SSF56112">
    <property type="entry name" value="Protein kinase-like (PK-like)"/>
    <property type="match status" value="1"/>
</dbReference>
<dbReference type="PANTHER" id="PTHR47974">
    <property type="entry name" value="OS07G0415500 PROTEIN"/>
    <property type="match status" value="1"/>
</dbReference>
<gene>
    <name evidence="8" type="ORF">U9M48_043995</name>
</gene>
<accession>A0AAQ3UYM3</accession>
<keyword evidence="3" id="KW-0732">Signal</keyword>
<dbReference type="GO" id="GO:0004672">
    <property type="term" value="F:protein kinase activity"/>
    <property type="evidence" value="ECO:0007669"/>
    <property type="project" value="InterPro"/>
</dbReference>
<dbReference type="Pfam" id="PF07714">
    <property type="entry name" value="PK_Tyr_Ser-Thr"/>
    <property type="match status" value="1"/>
</dbReference>
<evidence type="ECO:0000256" key="4">
    <source>
        <dbReference type="ARBA" id="ARBA00022989"/>
    </source>
</evidence>
<dbReference type="PROSITE" id="PS50011">
    <property type="entry name" value="PROTEIN_KINASE_DOM"/>
    <property type="match status" value="1"/>
</dbReference>
<evidence type="ECO:0000259" key="7">
    <source>
        <dbReference type="PROSITE" id="PS50011"/>
    </source>
</evidence>
<reference evidence="8 9" key="1">
    <citation type="submission" date="2024-02" db="EMBL/GenBank/DDBJ databases">
        <title>High-quality chromosome-scale genome assembly of Pensacola bahiagrass (Paspalum notatum Flugge var. saurae).</title>
        <authorList>
            <person name="Vega J.M."/>
            <person name="Podio M."/>
            <person name="Orjuela J."/>
            <person name="Siena L.A."/>
            <person name="Pessino S.C."/>
            <person name="Combes M.C."/>
            <person name="Mariac C."/>
            <person name="Albertini E."/>
            <person name="Pupilli F."/>
            <person name="Ortiz J.P.A."/>
            <person name="Leblanc O."/>
        </authorList>
    </citation>
    <scope>NUCLEOTIDE SEQUENCE [LARGE SCALE GENOMIC DNA]</scope>
    <source>
        <strain evidence="8">R1</strain>
        <tissue evidence="8">Leaf</tissue>
    </source>
</reference>
<dbReference type="AlphaFoldDB" id="A0AAQ3UYM3"/>
<dbReference type="InterPro" id="IPR001245">
    <property type="entry name" value="Ser-Thr/Tyr_kinase_cat_dom"/>
</dbReference>
<dbReference type="Proteomes" id="UP001341281">
    <property type="component" value="Chromosome 10"/>
</dbReference>
<sequence>MSITEYVGKMKSFADEMACAGKPLEDEELVQYILAGLDMDYNPIVSLQVQGPAVPDQELLRQARRRRLRLRVPGPAPRRHRRRRQETGGALPRGGEVSTLGTIQHVNQIRLLGFCSEGGDRRKLLVYEYMPNGSLDRHLFGARLYTLSWRARYRIAVGVAKGLAYLHDECRDRIIHCDVMPENILLDADFAPKVADFGLAKLVGTRQGLQPGPDHHARDHRWIGGEAITAKADVFSYGMMLFEIVSGRRNVGHGRSESEPDSSIVARRGRRPSCVRMAGVDGDVKALLDPELGDDANVEEVRTQGRLLVHPARRWRAADDGGGGASAGGAHGLRDATGAEVHQTEYIQFARN</sequence>
<dbReference type="GO" id="GO:0005524">
    <property type="term" value="F:ATP binding"/>
    <property type="evidence" value="ECO:0007669"/>
    <property type="project" value="InterPro"/>
</dbReference>
<evidence type="ECO:0000256" key="2">
    <source>
        <dbReference type="ARBA" id="ARBA00022692"/>
    </source>
</evidence>
<evidence type="ECO:0000256" key="6">
    <source>
        <dbReference type="SAM" id="MobiDB-lite"/>
    </source>
</evidence>
<comment type="subcellular location">
    <subcellularLocation>
        <location evidence="1">Membrane</location>
        <topology evidence="1">Single-pass membrane protein</topology>
    </subcellularLocation>
</comment>
<feature type="region of interest" description="Disordered" evidence="6">
    <location>
        <begin position="318"/>
        <end position="337"/>
    </location>
</feature>